<accession>A0ABU6Q137</accession>
<dbReference type="InterPro" id="IPR000683">
    <property type="entry name" value="Gfo/Idh/MocA-like_OxRdtase_N"/>
</dbReference>
<dbReference type="InterPro" id="IPR051450">
    <property type="entry name" value="Gfo/Idh/MocA_Oxidoreductases"/>
</dbReference>
<protein>
    <submittedName>
        <fullName evidence="4">Gfo/Idh/MocA family oxidoreductase</fullName>
    </submittedName>
</protein>
<feature type="domain" description="Gfo/Idh/MocA-like oxidoreductase C-terminal" evidence="3">
    <location>
        <begin position="139"/>
        <end position="333"/>
    </location>
</feature>
<dbReference type="SUPFAM" id="SSF51735">
    <property type="entry name" value="NAD(P)-binding Rossmann-fold domains"/>
    <property type="match status" value="1"/>
</dbReference>
<gene>
    <name evidence="4" type="ORF">P9847_26665</name>
</gene>
<dbReference type="InterPro" id="IPR036291">
    <property type="entry name" value="NAD(P)-bd_dom_sf"/>
</dbReference>
<dbReference type="EMBL" id="JARTLD010000081">
    <property type="protein sequence ID" value="MED5020850.1"/>
    <property type="molecule type" value="Genomic_DNA"/>
</dbReference>
<sequence length="424" mass="47256">MKKVKVALIGAGLRGINYLEYAVSHPHELEVVAVAEPVRERRESFQARHHLADEMCFEHWDDFFKAPKMADAVLICTQDAQHYEPTMKALEAGYHVLLEKPMSPDPEECIKMGELAAEAGLVFSICHVLRYTPFFQTLKSLLEDGKIGRLISIQHNENVGYWHQAHSFVRGNWRRKDESSPMILAKSCHDLDILSWLAGADCVKVSSFGDLTHFKASEAPEGAPLRCLDGCPVADSCLYYAPDVYLTEDTNWPTSAISDDMSYEARVKALQEGPYGRCVYHCDNDVVDHQVVNLEFANEVTVAFTMSAFTRDVSRTIKLMGTTGEIRGAMEKNEIEIIHFGSGKVERISFSDMGGHVGHGGGDMGLVKDFLRLVRADGKAEGLTSAAHSVQSHLMAFAAEESRVSGEVIRLEEFGQRYSHEKVK</sequence>
<dbReference type="SUPFAM" id="SSF55347">
    <property type="entry name" value="Glyceraldehyde-3-phosphate dehydrogenase-like, C-terminal domain"/>
    <property type="match status" value="1"/>
</dbReference>
<organism evidence="4 5">
    <name type="scientific">Paenibacillus chibensis</name>
    <dbReference type="NCBI Taxonomy" id="59846"/>
    <lineage>
        <taxon>Bacteria</taxon>
        <taxon>Bacillati</taxon>
        <taxon>Bacillota</taxon>
        <taxon>Bacilli</taxon>
        <taxon>Bacillales</taxon>
        <taxon>Paenibacillaceae</taxon>
        <taxon>Paenibacillus</taxon>
    </lineage>
</organism>
<evidence type="ECO:0000313" key="4">
    <source>
        <dbReference type="EMBL" id="MED5020850.1"/>
    </source>
</evidence>
<evidence type="ECO:0000256" key="1">
    <source>
        <dbReference type="ARBA" id="ARBA00010928"/>
    </source>
</evidence>
<dbReference type="Gene3D" id="3.30.360.10">
    <property type="entry name" value="Dihydrodipicolinate Reductase, domain 2"/>
    <property type="match status" value="1"/>
</dbReference>
<keyword evidence="5" id="KW-1185">Reference proteome</keyword>
<comment type="caution">
    <text evidence="4">The sequence shown here is derived from an EMBL/GenBank/DDBJ whole genome shotgun (WGS) entry which is preliminary data.</text>
</comment>
<dbReference type="Pfam" id="PF02894">
    <property type="entry name" value="GFO_IDH_MocA_C"/>
    <property type="match status" value="1"/>
</dbReference>
<proteinExistence type="inferred from homology"/>
<name>A0ABU6Q137_9BACL</name>
<dbReference type="Gene3D" id="3.40.50.720">
    <property type="entry name" value="NAD(P)-binding Rossmann-like Domain"/>
    <property type="match status" value="1"/>
</dbReference>
<dbReference type="Proteomes" id="UP001343257">
    <property type="component" value="Unassembled WGS sequence"/>
</dbReference>
<evidence type="ECO:0000259" key="3">
    <source>
        <dbReference type="Pfam" id="PF02894"/>
    </source>
</evidence>
<comment type="similarity">
    <text evidence="1">Belongs to the Gfo/Idh/MocA family.</text>
</comment>
<dbReference type="Pfam" id="PF01408">
    <property type="entry name" value="GFO_IDH_MocA"/>
    <property type="match status" value="1"/>
</dbReference>
<dbReference type="InterPro" id="IPR004104">
    <property type="entry name" value="Gfo/Idh/MocA-like_OxRdtase_C"/>
</dbReference>
<reference evidence="4 5" key="1">
    <citation type="submission" date="2023-03" db="EMBL/GenBank/DDBJ databases">
        <title>Bacillus Genome Sequencing.</title>
        <authorList>
            <person name="Dunlap C."/>
        </authorList>
    </citation>
    <scope>NUCLEOTIDE SEQUENCE [LARGE SCALE GENOMIC DNA]</scope>
    <source>
        <strain evidence="4 5">NRS-52</strain>
    </source>
</reference>
<dbReference type="PANTHER" id="PTHR43377">
    <property type="entry name" value="BILIVERDIN REDUCTASE A"/>
    <property type="match status" value="1"/>
</dbReference>
<dbReference type="RefSeq" id="WP_328282276.1">
    <property type="nucleotide sequence ID" value="NZ_JARTLD010000081.1"/>
</dbReference>
<evidence type="ECO:0000313" key="5">
    <source>
        <dbReference type="Proteomes" id="UP001343257"/>
    </source>
</evidence>
<dbReference type="PANTHER" id="PTHR43377:SF2">
    <property type="entry name" value="BINDING ROSSMANN FOLD OXIDOREDUCTASE, PUTATIVE (AFU_ORTHOLOGUE AFUA_4G00560)-RELATED"/>
    <property type="match status" value="1"/>
</dbReference>
<feature type="domain" description="Gfo/Idh/MocA-like oxidoreductase N-terminal" evidence="2">
    <location>
        <begin position="4"/>
        <end position="125"/>
    </location>
</feature>
<evidence type="ECO:0000259" key="2">
    <source>
        <dbReference type="Pfam" id="PF01408"/>
    </source>
</evidence>